<dbReference type="Gene3D" id="1.10.8.500">
    <property type="entry name" value="HAMP domain in histidine kinase"/>
    <property type="match status" value="1"/>
</dbReference>
<dbReference type="PROSITE" id="PS50885">
    <property type="entry name" value="HAMP"/>
    <property type="match status" value="1"/>
</dbReference>
<dbReference type="InterPro" id="IPR016380">
    <property type="entry name" value="Sig_transdc_His_kin_NarX/NarQ"/>
</dbReference>
<keyword evidence="5" id="KW-0597">Phosphoprotein</keyword>
<keyword evidence="8 14" id="KW-0547">Nucleotide-binding</keyword>
<accession>A0A1I4SY63</accession>
<dbReference type="SUPFAM" id="SSF158472">
    <property type="entry name" value="HAMP domain-like"/>
    <property type="match status" value="1"/>
</dbReference>
<dbReference type="Pfam" id="PF00672">
    <property type="entry name" value="HAMP"/>
    <property type="match status" value="1"/>
</dbReference>
<dbReference type="GO" id="GO:0046983">
    <property type="term" value="F:protein dimerization activity"/>
    <property type="evidence" value="ECO:0007669"/>
    <property type="project" value="UniProtKB-UniRule"/>
</dbReference>
<protein>
    <recommendedName>
        <fullName evidence="14">Sensor protein</fullName>
        <ecNumber evidence="14">2.7.13.3</ecNumber>
    </recommendedName>
</protein>
<evidence type="ECO:0000256" key="7">
    <source>
        <dbReference type="ARBA" id="ARBA00022692"/>
    </source>
</evidence>
<dbReference type="InterPro" id="IPR050482">
    <property type="entry name" value="Sensor_HK_TwoCompSys"/>
</dbReference>
<keyword evidence="6 14" id="KW-0808">Transferase</keyword>
<keyword evidence="9 14" id="KW-0418">Kinase</keyword>
<feature type="transmembrane region" description="Helical" evidence="15">
    <location>
        <begin position="22"/>
        <end position="43"/>
    </location>
</feature>
<dbReference type="Pfam" id="PF13675">
    <property type="entry name" value="PilJ"/>
    <property type="match status" value="1"/>
</dbReference>
<dbReference type="InterPro" id="IPR011712">
    <property type="entry name" value="Sig_transdc_His_kin_sub3_dim/P"/>
</dbReference>
<proteinExistence type="predicted"/>
<evidence type="ECO:0000256" key="2">
    <source>
        <dbReference type="ARBA" id="ARBA00004429"/>
    </source>
</evidence>
<gene>
    <name evidence="18" type="ORF">SAMN04487963_3380</name>
</gene>
<evidence type="ECO:0000256" key="9">
    <source>
        <dbReference type="ARBA" id="ARBA00022777"/>
    </source>
</evidence>
<evidence type="ECO:0000256" key="6">
    <source>
        <dbReference type="ARBA" id="ARBA00022679"/>
    </source>
</evidence>
<dbReference type="EC" id="2.7.13.3" evidence="14"/>
<dbReference type="CDD" id="cd16917">
    <property type="entry name" value="HATPase_UhpB-NarQ-NarX-like"/>
    <property type="match status" value="1"/>
</dbReference>
<keyword evidence="13 14" id="KW-0472">Membrane</keyword>
<name>A0A1I4SY63_9GAMM</name>
<dbReference type="Pfam" id="PF07730">
    <property type="entry name" value="HisKA_3"/>
    <property type="match status" value="1"/>
</dbReference>
<dbReference type="InterPro" id="IPR003594">
    <property type="entry name" value="HATPase_dom"/>
</dbReference>
<comment type="catalytic activity">
    <reaction evidence="1 14">
        <text>ATP + protein L-histidine = ADP + protein N-phospho-L-histidine.</text>
        <dbReference type="EC" id="2.7.13.3"/>
    </reaction>
</comment>
<dbReference type="CDD" id="cd06225">
    <property type="entry name" value="HAMP"/>
    <property type="match status" value="1"/>
</dbReference>
<dbReference type="AlphaFoldDB" id="A0A1I4SY63"/>
<dbReference type="InterPro" id="IPR042295">
    <property type="entry name" value="NarX-like_N_sf"/>
</dbReference>
<evidence type="ECO:0000313" key="19">
    <source>
        <dbReference type="Proteomes" id="UP000198519"/>
    </source>
</evidence>
<feature type="transmembrane region" description="Helical" evidence="15">
    <location>
        <begin position="177"/>
        <end position="198"/>
    </location>
</feature>
<dbReference type="Proteomes" id="UP000198519">
    <property type="component" value="Unassembled WGS sequence"/>
</dbReference>
<organism evidence="18 19">
    <name type="scientific">Marinobacter zhejiangensis</name>
    <dbReference type="NCBI Taxonomy" id="488535"/>
    <lineage>
        <taxon>Bacteria</taxon>
        <taxon>Pseudomonadati</taxon>
        <taxon>Pseudomonadota</taxon>
        <taxon>Gammaproteobacteria</taxon>
        <taxon>Pseudomonadales</taxon>
        <taxon>Marinobacteraceae</taxon>
        <taxon>Marinobacter</taxon>
    </lineage>
</organism>
<evidence type="ECO:0000256" key="11">
    <source>
        <dbReference type="ARBA" id="ARBA00022989"/>
    </source>
</evidence>
<sequence length="638" mass="70825">MTGPRGHPLISESLSSMLGNSLVHRIGAVVTSISIVALVNIAISMAISASIQGSATAINVAGSLRMQSYVLFSDWLQAQDTTPPIEETERLHRIDDFTRRLNNPALVDALPQTTDHPLAQRYQVIISAWQHNIRPTLLASPSSQNPVELRANIASLVAEIEVLVTQLEERTEARVRLMNLVQTISLVFAALVIFLMMIDIKNRVIKPLGRLLQVAYAVGRKDFDQRANLEGKDELSKLGKAFDQMTSALAVSYSTLESEASEKTRELEKSHAALELLHKASRSLYSSHDLCGGAIPLLQNLEELLSIGPIRLFLHDRNSPDMVEAITTATVERPYYCKDHDCNACLVTPTAFDCLPNDTNGRRLLLPIQTANTLLGTLEVWYRKEPGLPDISRRLLETLCDQLATAIFLQNQITEQQQLTLAEERAVIARELHDSLAQSLSYLKMQVARLRRVGSANANESLHEDILNELSTGLNSAYRQLRELLTTFRLKLDTPDLGTALRETITEFGERLESQIHLDYHLPPRTLSANEEIHVLQIVREALANTVKHAEATRVEVEVLFDSPKVSVVIRDNGVGLPDGEQPAQHYGLIIMQDRARTLGGKLMVHNVTPSGVEVSLTFVPQSRHLIPTKNLSEQQAS</sequence>
<evidence type="ECO:0000256" key="12">
    <source>
        <dbReference type="ARBA" id="ARBA00023012"/>
    </source>
</evidence>
<evidence type="ECO:0000256" key="3">
    <source>
        <dbReference type="ARBA" id="ARBA00022475"/>
    </source>
</evidence>
<keyword evidence="12 14" id="KW-0902">Two-component regulatory system</keyword>
<dbReference type="STRING" id="488535.SAMN04487963_3380"/>
<feature type="domain" description="HAMP" evidence="17">
    <location>
        <begin position="202"/>
        <end position="254"/>
    </location>
</feature>
<keyword evidence="10 14" id="KW-0067">ATP-binding</keyword>
<dbReference type="SUPFAM" id="SSF55874">
    <property type="entry name" value="ATPase domain of HSP90 chaperone/DNA topoisomerase II/histidine kinase"/>
    <property type="match status" value="1"/>
</dbReference>
<evidence type="ECO:0000259" key="16">
    <source>
        <dbReference type="PROSITE" id="PS50109"/>
    </source>
</evidence>
<evidence type="ECO:0000259" key="17">
    <source>
        <dbReference type="PROSITE" id="PS50885"/>
    </source>
</evidence>
<dbReference type="SUPFAM" id="SSF55781">
    <property type="entry name" value="GAF domain-like"/>
    <property type="match status" value="1"/>
</dbReference>
<feature type="domain" description="Histidine kinase" evidence="16">
    <location>
        <begin position="427"/>
        <end position="623"/>
    </location>
</feature>
<dbReference type="Gene3D" id="1.20.120.960">
    <property type="entry name" value="Histidine kinase NarX, sensor domain"/>
    <property type="match status" value="1"/>
</dbReference>
<evidence type="ECO:0000256" key="13">
    <source>
        <dbReference type="ARBA" id="ARBA00023136"/>
    </source>
</evidence>
<keyword evidence="11 15" id="KW-1133">Transmembrane helix</keyword>
<dbReference type="PROSITE" id="PS50109">
    <property type="entry name" value="HIS_KIN"/>
    <property type="match status" value="1"/>
</dbReference>
<dbReference type="EMBL" id="FOUE01000006">
    <property type="protein sequence ID" value="SFM69263.1"/>
    <property type="molecule type" value="Genomic_DNA"/>
</dbReference>
<dbReference type="SMART" id="SM00387">
    <property type="entry name" value="HATPase_c"/>
    <property type="match status" value="1"/>
</dbReference>
<dbReference type="GO" id="GO:0005886">
    <property type="term" value="C:plasma membrane"/>
    <property type="evidence" value="ECO:0007669"/>
    <property type="project" value="UniProtKB-SubCell"/>
</dbReference>
<dbReference type="GO" id="GO:0005524">
    <property type="term" value="F:ATP binding"/>
    <property type="evidence" value="ECO:0007669"/>
    <property type="project" value="UniProtKB-UniRule"/>
</dbReference>
<dbReference type="SMART" id="SM00304">
    <property type="entry name" value="HAMP"/>
    <property type="match status" value="1"/>
</dbReference>
<evidence type="ECO:0000256" key="5">
    <source>
        <dbReference type="ARBA" id="ARBA00022553"/>
    </source>
</evidence>
<keyword evidence="4 14" id="KW-0997">Cell inner membrane</keyword>
<dbReference type="PANTHER" id="PTHR24421">
    <property type="entry name" value="NITRATE/NITRITE SENSOR PROTEIN NARX-RELATED"/>
    <property type="match status" value="1"/>
</dbReference>
<dbReference type="InterPro" id="IPR036890">
    <property type="entry name" value="HATPase_C_sf"/>
</dbReference>
<dbReference type="Pfam" id="PF02518">
    <property type="entry name" value="HATPase_c"/>
    <property type="match status" value="1"/>
</dbReference>
<dbReference type="PANTHER" id="PTHR24421:SF51">
    <property type="entry name" value="NITRATE_NITRITE SENSOR PROTEIN NARX"/>
    <property type="match status" value="1"/>
</dbReference>
<dbReference type="Gene3D" id="1.20.5.1930">
    <property type="match status" value="1"/>
</dbReference>
<dbReference type="InterPro" id="IPR003660">
    <property type="entry name" value="HAMP_dom"/>
</dbReference>
<reference evidence="19" key="1">
    <citation type="submission" date="2016-10" db="EMBL/GenBank/DDBJ databases">
        <authorList>
            <person name="Varghese N."/>
            <person name="Submissions S."/>
        </authorList>
    </citation>
    <scope>NUCLEOTIDE SEQUENCE [LARGE SCALE GENOMIC DNA]</scope>
    <source>
        <strain evidence="19">CGMCC 1.7061</strain>
    </source>
</reference>
<dbReference type="PIRSF" id="PIRSF003167">
    <property type="entry name" value="STHK_NarX/NarQ"/>
    <property type="match status" value="1"/>
</dbReference>
<dbReference type="Gene3D" id="3.30.565.10">
    <property type="entry name" value="Histidine kinase-like ATPase, C-terminal domain"/>
    <property type="match status" value="1"/>
</dbReference>
<dbReference type="InterPro" id="IPR029095">
    <property type="entry name" value="NarX-like_N"/>
</dbReference>
<dbReference type="InterPro" id="IPR005467">
    <property type="entry name" value="His_kinase_dom"/>
</dbReference>
<keyword evidence="19" id="KW-1185">Reference proteome</keyword>
<evidence type="ECO:0000313" key="18">
    <source>
        <dbReference type="EMBL" id="SFM69263.1"/>
    </source>
</evidence>
<comment type="subcellular location">
    <subcellularLocation>
        <location evidence="2">Cell inner membrane</location>
        <topology evidence="2">Multi-pass membrane protein</topology>
    </subcellularLocation>
</comment>
<keyword evidence="7 15" id="KW-0812">Transmembrane</keyword>
<evidence type="ECO:0000256" key="14">
    <source>
        <dbReference type="PIRNR" id="PIRNR003167"/>
    </source>
</evidence>
<dbReference type="CDD" id="cd19408">
    <property type="entry name" value="NarX_NarQ_sensor"/>
    <property type="match status" value="1"/>
</dbReference>
<dbReference type="GO" id="GO:0000155">
    <property type="term" value="F:phosphorelay sensor kinase activity"/>
    <property type="evidence" value="ECO:0007669"/>
    <property type="project" value="UniProtKB-UniRule"/>
</dbReference>
<evidence type="ECO:0000256" key="8">
    <source>
        <dbReference type="ARBA" id="ARBA00022741"/>
    </source>
</evidence>
<evidence type="ECO:0000256" key="10">
    <source>
        <dbReference type="ARBA" id="ARBA00022840"/>
    </source>
</evidence>
<evidence type="ECO:0000256" key="4">
    <source>
        <dbReference type="ARBA" id="ARBA00022519"/>
    </source>
</evidence>
<keyword evidence="3 14" id="KW-1003">Cell membrane</keyword>
<evidence type="ECO:0000256" key="1">
    <source>
        <dbReference type="ARBA" id="ARBA00000085"/>
    </source>
</evidence>
<evidence type="ECO:0000256" key="15">
    <source>
        <dbReference type="SAM" id="Phobius"/>
    </source>
</evidence>